<keyword evidence="5" id="KW-0378">Hydrolase</keyword>
<dbReference type="GO" id="GO:0008237">
    <property type="term" value="F:metallopeptidase activity"/>
    <property type="evidence" value="ECO:0007669"/>
    <property type="project" value="UniProtKB-KW"/>
</dbReference>
<dbReference type="InterPro" id="IPR032534">
    <property type="entry name" value="EcxA_zinc-bd"/>
</dbReference>
<feature type="domain" description="DUF5117" evidence="4">
    <location>
        <begin position="85"/>
        <end position="277"/>
    </location>
</feature>
<sequence>MLRPAVLALFAATALSSTVAVGAPVTPAAPAPATQTLFGVKSDAASGKILITLPAPGADGVLGRYIYATGLRTGLGSPNIRLDRGMQGPDQLVVFRRYGKKIAVQFENPTYRATGASAAEQAAARDSFAFTTVWMTDIAQTEADGRITIDIAPFLTKDMIGVAQELAQGGAKGYRLAENLSTPDFSATAAFPDNVEFEALQTFQTDTPGGEVARLVPDPRQLSLVTHHSFVRLPEPGYTQRLFDPRTGGFSTPVVDFAKPLGESLVYQLANRFRLEKVDPSAPRSKVKKPIIFYIDPAAPEPVRTAVIEGVGWWSQAFDAAGFIDGFQAKLLPPGVDPRDVRYNMVNWSNRATRGWSYGQVITDPRTGEIIKGNVVLGSLRMRQDMIIFESLVGTDGVGKGGPNDPVEATLARLRQLGAHEVGHALGFMHNFAGSTQGKTSVMDYPGPQIDLKDGKLDLSNAYAVGIGSWDKFTVDWLYGQAAPGVEPEGEARAKVARMVAAGTRYITDIDGRAPDTPNPWGSMWDNGDDPSAELIRMLSVRGVAIAGFGQKALLPNEPVAALRRRFVPVWLLHRYQVEAAAKMVGGIDYVYAVKGDGTPPARPVAAATQRAALDALLATLSAEILTVPDVLVGELSAGINGAPDRQSDIEVMDTASAAAFDPLVAADVGAEVTLNTLLAPARLTRVYEQHRRDPANLGLDELVDQLLTKTVSRRNSDLERRIAYRTVLALAKAAHDPETSPDVALVLTARLDALAAQLAKGGDAWSRGLSRTLSDPDLLEKELAKAPRAPSVPPGMPIGAETGWMDDVM</sequence>
<keyword evidence="6" id="KW-1185">Reference proteome</keyword>
<dbReference type="Gene3D" id="3.40.390.10">
    <property type="entry name" value="Collagenase (Catalytic Domain)"/>
    <property type="match status" value="1"/>
</dbReference>
<dbReference type="PANTHER" id="PTHR38478">
    <property type="entry name" value="PEPTIDASE M1A AND M12B"/>
    <property type="match status" value="1"/>
</dbReference>
<dbReference type="CDD" id="cd04276">
    <property type="entry name" value="ZnMc_MMP_like_2"/>
    <property type="match status" value="1"/>
</dbReference>
<dbReference type="RefSeq" id="WP_377352042.1">
    <property type="nucleotide sequence ID" value="NZ_JBHTLQ010000002.1"/>
</dbReference>
<evidence type="ECO:0000256" key="2">
    <source>
        <dbReference type="SAM" id="SignalP"/>
    </source>
</evidence>
<dbReference type="EMBL" id="JBHTLQ010000002">
    <property type="protein sequence ID" value="MFD1189122.1"/>
    <property type="molecule type" value="Genomic_DNA"/>
</dbReference>
<feature type="region of interest" description="Disordered" evidence="1">
    <location>
        <begin position="787"/>
        <end position="810"/>
    </location>
</feature>
<proteinExistence type="predicted"/>
<feature type="chain" id="PRO_5046400761" evidence="2">
    <location>
        <begin position="23"/>
        <end position="810"/>
    </location>
</feature>
<reference evidence="6" key="1">
    <citation type="journal article" date="2019" name="Int. J. Syst. Evol. Microbiol.">
        <title>The Global Catalogue of Microorganisms (GCM) 10K type strain sequencing project: providing services to taxonomists for standard genome sequencing and annotation.</title>
        <authorList>
            <consortium name="The Broad Institute Genomics Platform"/>
            <consortium name="The Broad Institute Genome Sequencing Center for Infectious Disease"/>
            <person name="Wu L."/>
            <person name="Ma J."/>
        </authorList>
    </citation>
    <scope>NUCLEOTIDE SEQUENCE [LARGE SCALE GENOMIC DNA]</scope>
    <source>
        <strain evidence="6">CCUG 55074</strain>
    </source>
</reference>
<dbReference type="InterPro" id="IPR024079">
    <property type="entry name" value="MetalloPept_cat_dom_sf"/>
</dbReference>
<evidence type="ECO:0000256" key="1">
    <source>
        <dbReference type="SAM" id="MobiDB-lite"/>
    </source>
</evidence>
<evidence type="ECO:0000259" key="4">
    <source>
        <dbReference type="Pfam" id="PF17148"/>
    </source>
</evidence>
<dbReference type="Proteomes" id="UP001597216">
    <property type="component" value="Unassembled WGS sequence"/>
</dbReference>
<name>A0ABW3SXI3_9CAUL</name>
<feature type="domain" description="EcxA zinc-binding" evidence="3">
    <location>
        <begin position="405"/>
        <end position="714"/>
    </location>
</feature>
<protein>
    <submittedName>
        <fullName evidence="5">Zinc-dependent metalloprotease</fullName>
    </submittedName>
</protein>
<dbReference type="SUPFAM" id="SSF55486">
    <property type="entry name" value="Metalloproteases ('zincins'), catalytic domain"/>
    <property type="match status" value="1"/>
</dbReference>
<dbReference type="PANTHER" id="PTHR38478:SF1">
    <property type="entry name" value="ZINC DEPENDENT METALLOPROTEASE DOMAIN LIPOPROTEIN"/>
    <property type="match status" value="1"/>
</dbReference>
<dbReference type="InterPro" id="IPR033413">
    <property type="entry name" value="DUF5117"/>
</dbReference>
<dbReference type="InterPro" id="IPR034032">
    <property type="entry name" value="Zn_MMP-like_bac"/>
</dbReference>
<feature type="signal peptide" evidence="2">
    <location>
        <begin position="1"/>
        <end position="22"/>
    </location>
</feature>
<dbReference type="Pfam" id="PF17148">
    <property type="entry name" value="DUF5117"/>
    <property type="match status" value="1"/>
</dbReference>
<accession>A0ABW3SXI3</accession>
<evidence type="ECO:0000313" key="5">
    <source>
        <dbReference type="EMBL" id="MFD1189122.1"/>
    </source>
</evidence>
<gene>
    <name evidence="5" type="ORF">ACFQ27_00900</name>
</gene>
<dbReference type="Pfam" id="PF16313">
    <property type="entry name" value="DUF4953"/>
    <property type="match status" value="1"/>
</dbReference>
<evidence type="ECO:0000313" key="6">
    <source>
        <dbReference type="Proteomes" id="UP001597216"/>
    </source>
</evidence>
<organism evidence="5 6">
    <name type="scientific">Phenylobacterium conjunctum</name>
    <dbReference type="NCBI Taxonomy" id="1298959"/>
    <lineage>
        <taxon>Bacteria</taxon>
        <taxon>Pseudomonadati</taxon>
        <taxon>Pseudomonadota</taxon>
        <taxon>Alphaproteobacteria</taxon>
        <taxon>Caulobacterales</taxon>
        <taxon>Caulobacteraceae</taxon>
        <taxon>Phenylobacterium</taxon>
    </lineage>
</organism>
<evidence type="ECO:0000259" key="3">
    <source>
        <dbReference type="Pfam" id="PF16313"/>
    </source>
</evidence>
<keyword evidence="5" id="KW-0645">Protease</keyword>
<keyword evidence="2" id="KW-0732">Signal</keyword>
<comment type="caution">
    <text evidence="5">The sequence shown here is derived from an EMBL/GenBank/DDBJ whole genome shotgun (WGS) entry which is preliminary data.</text>
</comment>
<keyword evidence="5" id="KW-0482">Metalloprotease</keyword>